<dbReference type="EMBL" id="BPLQ01010113">
    <property type="protein sequence ID" value="GIY48456.1"/>
    <property type="molecule type" value="Genomic_DNA"/>
</dbReference>
<comment type="caution">
    <text evidence="3">The sequence shown here is derived from an EMBL/GenBank/DDBJ whole genome shotgun (WGS) entry which is preliminary data.</text>
</comment>
<evidence type="ECO:0000256" key="1">
    <source>
        <dbReference type="SAM" id="MobiDB-lite"/>
    </source>
</evidence>
<keyword evidence="2" id="KW-0812">Transmembrane</keyword>
<feature type="compositionally biased region" description="Polar residues" evidence="1">
    <location>
        <begin position="90"/>
        <end position="105"/>
    </location>
</feature>
<proteinExistence type="predicted"/>
<dbReference type="Proteomes" id="UP001054837">
    <property type="component" value="Unassembled WGS sequence"/>
</dbReference>
<protein>
    <submittedName>
        <fullName evidence="3">Uncharacterized protein</fullName>
    </submittedName>
</protein>
<feature type="compositionally biased region" description="Polar residues" evidence="1">
    <location>
        <begin position="7"/>
        <end position="21"/>
    </location>
</feature>
<feature type="transmembrane region" description="Helical" evidence="2">
    <location>
        <begin position="31"/>
        <end position="50"/>
    </location>
</feature>
<dbReference type="AlphaFoldDB" id="A0AAV4TSH1"/>
<feature type="region of interest" description="Disordered" evidence="1">
    <location>
        <begin position="1"/>
        <end position="25"/>
    </location>
</feature>
<sequence>MGRSHQKPNQFGCSVPNKTSHQQSKKKSSQFNWLLLAIVFAAFSMLFGIYELLRYLCKKFIPVPGRNPDYEMHQMDVMREGIQRNAQWINNNEPIQNGSVPSQDNVMRRQAAE</sequence>
<evidence type="ECO:0000256" key="2">
    <source>
        <dbReference type="SAM" id="Phobius"/>
    </source>
</evidence>
<evidence type="ECO:0000313" key="3">
    <source>
        <dbReference type="EMBL" id="GIY48456.1"/>
    </source>
</evidence>
<keyword evidence="4" id="KW-1185">Reference proteome</keyword>
<accession>A0AAV4TSH1</accession>
<reference evidence="3 4" key="1">
    <citation type="submission" date="2021-06" db="EMBL/GenBank/DDBJ databases">
        <title>Caerostris darwini draft genome.</title>
        <authorList>
            <person name="Kono N."/>
            <person name="Arakawa K."/>
        </authorList>
    </citation>
    <scope>NUCLEOTIDE SEQUENCE [LARGE SCALE GENOMIC DNA]</scope>
</reference>
<keyword evidence="2" id="KW-0472">Membrane</keyword>
<evidence type="ECO:0000313" key="4">
    <source>
        <dbReference type="Proteomes" id="UP001054837"/>
    </source>
</evidence>
<keyword evidence="2" id="KW-1133">Transmembrane helix</keyword>
<gene>
    <name evidence="3" type="ORF">CDAR_428671</name>
</gene>
<feature type="region of interest" description="Disordered" evidence="1">
    <location>
        <begin position="90"/>
        <end position="113"/>
    </location>
</feature>
<organism evidence="3 4">
    <name type="scientific">Caerostris darwini</name>
    <dbReference type="NCBI Taxonomy" id="1538125"/>
    <lineage>
        <taxon>Eukaryota</taxon>
        <taxon>Metazoa</taxon>
        <taxon>Ecdysozoa</taxon>
        <taxon>Arthropoda</taxon>
        <taxon>Chelicerata</taxon>
        <taxon>Arachnida</taxon>
        <taxon>Araneae</taxon>
        <taxon>Araneomorphae</taxon>
        <taxon>Entelegynae</taxon>
        <taxon>Araneoidea</taxon>
        <taxon>Araneidae</taxon>
        <taxon>Caerostris</taxon>
    </lineage>
</organism>
<name>A0AAV4TSH1_9ARAC</name>